<dbReference type="GO" id="GO:0005524">
    <property type="term" value="F:ATP binding"/>
    <property type="evidence" value="ECO:0007669"/>
    <property type="project" value="UniProtKB-KW"/>
</dbReference>
<dbReference type="InterPro" id="IPR013765">
    <property type="entry name" value="DNA_recomb/repair_RecA"/>
</dbReference>
<evidence type="ECO:0000259" key="4">
    <source>
        <dbReference type="Pfam" id="PF00154"/>
    </source>
</evidence>
<dbReference type="EMBL" id="JAMSHJ010000001">
    <property type="protein sequence ID" value="KAI5440743.1"/>
    <property type="molecule type" value="Genomic_DNA"/>
</dbReference>
<sequence>MDQILSTFGKESIMWLGHSVSPKSALAVSTDSFALDIVLGIFGLTKGHVMEILGPEASRKKILLGMYESKFITILIVVSTRKTKIRDHLRSSSPNTHRLKNNEHQQYIDPGRLLLPFVVSSSRVRTNFVSVLELDLVRNVNLISIVRVRQNYELFVQA</sequence>
<organism evidence="5 6">
    <name type="scientific">Pisum sativum</name>
    <name type="common">Garden pea</name>
    <name type="synonym">Lathyrus oleraceus</name>
    <dbReference type="NCBI Taxonomy" id="3888"/>
    <lineage>
        <taxon>Eukaryota</taxon>
        <taxon>Viridiplantae</taxon>
        <taxon>Streptophyta</taxon>
        <taxon>Embryophyta</taxon>
        <taxon>Tracheophyta</taxon>
        <taxon>Spermatophyta</taxon>
        <taxon>Magnoliopsida</taxon>
        <taxon>eudicotyledons</taxon>
        <taxon>Gunneridae</taxon>
        <taxon>Pentapetalae</taxon>
        <taxon>rosids</taxon>
        <taxon>fabids</taxon>
        <taxon>Fabales</taxon>
        <taxon>Fabaceae</taxon>
        <taxon>Papilionoideae</taxon>
        <taxon>50 kb inversion clade</taxon>
        <taxon>NPAAA clade</taxon>
        <taxon>Hologalegina</taxon>
        <taxon>IRL clade</taxon>
        <taxon>Fabeae</taxon>
        <taxon>Lathyrus</taxon>
    </lineage>
</organism>
<evidence type="ECO:0000313" key="6">
    <source>
        <dbReference type="Proteomes" id="UP001058974"/>
    </source>
</evidence>
<dbReference type="PANTHER" id="PTHR45900:SF14">
    <property type="entry name" value="DNA REPAIR AND RECOMBINATION PROTEIN"/>
    <property type="match status" value="1"/>
</dbReference>
<name>A0A9D4YJM1_PEA</name>
<dbReference type="Gramene" id="Psat01G0027800-T1">
    <property type="protein sequence ID" value="KAI5440743.1"/>
    <property type="gene ID" value="KIW84_010278"/>
</dbReference>
<feature type="domain" description="RecA-like N-terminal" evidence="4">
    <location>
        <begin position="2"/>
        <end position="63"/>
    </location>
</feature>
<reference evidence="5 6" key="1">
    <citation type="journal article" date="2022" name="Nat. Genet.">
        <title>Improved pea reference genome and pan-genome highlight genomic features and evolutionary characteristics.</title>
        <authorList>
            <person name="Yang T."/>
            <person name="Liu R."/>
            <person name="Luo Y."/>
            <person name="Hu S."/>
            <person name="Wang D."/>
            <person name="Wang C."/>
            <person name="Pandey M.K."/>
            <person name="Ge S."/>
            <person name="Xu Q."/>
            <person name="Li N."/>
            <person name="Li G."/>
            <person name="Huang Y."/>
            <person name="Saxena R.K."/>
            <person name="Ji Y."/>
            <person name="Li M."/>
            <person name="Yan X."/>
            <person name="He Y."/>
            <person name="Liu Y."/>
            <person name="Wang X."/>
            <person name="Xiang C."/>
            <person name="Varshney R.K."/>
            <person name="Ding H."/>
            <person name="Gao S."/>
            <person name="Zong X."/>
        </authorList>
    </citation>
    <scope>NUCLEOTIDE SEQUENCE [LARGE SCALE GENOMIC DNA]</scope>
    <source>
        <strain evidence="5 6">cv. Zhongwan 6</strain>
    </source>
</reference>
<evidence type="ECO:0000256" key="3">
    <source>
        <dbReference type="ARBA" id="ARBA00023172"/>
    </source>
</evidence>
<protein>
    <recommendedName>
        <fullName evidence="4">RecA-like N-terminal domain-containing protein</fullName>
    </recommendedName>
</protein>
<evidence type="ECO:0000256" key="2">
    <source>
        <dbReference type="ARBA" id="ARBA00022840"/>
    </source>
</evidence>
<dbReference type="GO" id="GO:0003697">
    <property type="term" value="F:single-stranded DNA binding"/>
    <property type="evidence" value="ECO:0007669"/>
    <property type="project" value="InterPro"/>
</dbReference>
<dbReference type="GO" id="GO:0006281">
    <property type="term" value="P:DNA repair"/>
    <property type="evidence" value="ECO:0007669"/>
    <property type="project" value="InterPro"/>
</dbReference>
<dbReference type="Proteomes" id="UP001058974">
    <property type="component" value="Chromosome 1"/>
</dbReference>
<dbReference type="GO" id="GO:0006310">
    <property type="term" value="P:DNA recombination"/>
    <property type="evidence" value="ECO:0007669"/>
    <property type="project" value="UniProtKB-KW"/>
</dbReference>
<comment type="caution">
    <text evidence="5">The sequence shown here is derived from an EMBL/GenBank/DDBJ whole genome shotgun (WGS) entry which is preliminary data.</text>
</comment>
<gene>
    <name evidence="5" type="ORF">KIW84_010278</name>
</gene>
<keyword evidence="6" id="KW-1185">Reference proteome</keyword>
<dbReference type="AlphaFoldDB" id="A0A9D4YJM1"/>
<dbReference type="Pfam" id="PF00154">
    <property type="entry name" value="RecA_N"/>
    <property type="match status" value="1"/>
</dbReference>
<dbReference type="PANTHER" id="PTHR45900">
    <property type="entry name" value="RECA"/>
    <property type="match status" value="1"/>
</dbReference>
<keyword evidence="3" id="KW-0233">DNA recombination</keyword>
<evidence type="ECO:0000256" key="1">
    <source>
        <dbReference type="ARBA" id="ARBA00022741"/>
    </source>
</evidence>
<keyword evidence="1" id="KW-0547">Nucleotide-binding</keyword>
<proteinExistence type="predicted"/>
<dbReference type="InterPro" id="IPR049428">
    <property type="entry name" value="RecA-like_N"/>
</dbReference>
<keyword evidence="2" id="KW-0067">ATP-binding</keyword>
<evidence type="ECO:0000313" key="5">
    <source>
        <dbReference type="EMBL" id="KAI5440743.1"/>
    </source>
</evidence>
<accession>A0A9D4YJM1</accession>